<keyword evidence="2" id="KW-1003">Cell membrane</keyword>
<dbReference type="PANTHER" id="PTHR14969">
    <property type="entry name" value="SPHINGOSINE-1-PHOSPHATE PHOSPHOHYDROLASE"/>
    <property type="match status" value="1"/>
</dbReference>
<evidence type="ECO:0000256" key="6">
    <source>
        <dbReference type="ARBA" id="ARBA00023136"/>
    </source>
</evidence>
<keyword evidence="5 7" id="KW-1133">Transmembrane helix</keyword>
<dbReference type="SUPFAM" id="SSF48317">
    <property type="entry name" value="Acid phosphatase/Vanadium-dependent haloperoxidase"/>
    <property type="match status" value="1"/>
</dbReference>
<organism evidence="9 10">
    <name type="scientific">Candidatus Uhrbacteria bacterium RIFOXYC2_FULL_47_19</name>
    <dbReference type="NCBI Taxonomy" id="1802424"/>
    <lineage>
        <taxon>Bacteria</taxon>
        <taxon>Candidatus Uhriibacteriota</taxon>
    </lineage>
</organism>
<dbReference type="GO" id="GO:0016787">
    <property type="term" value="F:hydrolase activity"/>
    <property type="evidence" value="ECO:0007669"/>
    <property type="project" value="UniProtKB-KW"/>
</dbReference>
<dbReference type="GO" id="GO:0005886">
    <property type="term" value="C:plasma membrane"/>
    <property type="evidence" value="ECO:0007669"/>
    <property type="project" value="UniProtKB-SubCell"/>
</dbReference>
<accession>A0A1F7WFH8</accession>
<keyword evidence="3 7" id="KW-0812">Transmembrane</keyword>
<evidence type="ECO:0000256" key="4">
    <source>
        <dbReference type="ARBA" id="ARBA00022801"/>
    </source>
</evidence>
<evidence type="ECO:0000313" key="9">
    <source>
        <dbReference type="EMBL" id="OGM01139.1"/>
    </source>
</evidence>
<feature type="domain" description="Phosphatidic acid phosphatase type 2/haloperoxidase" evidence="8">
    <location>
        <begin position="69"/>
        <end position="179"/>
    </location>
</feature>
<gene>
    <name evidence="9" type="ORF">A2480_00465</name>
</gene>
<dbReference type="Pfam" id="PF01569">
    <property type="entry name" value="PAP2"/>
    <property type="match status" value="1"/>
</dbReference>
<keyword evidence="6 7" id="KW-0472">Membrane</keyword>
<keyword evidence="4" id="KW-0378">Hydrolase</keyword>
<dbReference type="SMART" id="SM00014">
    <property type="entry name" value="acidPPc"/>
    <property type="match status" value="1"/>
</dbReference>
<evidence type="ECO:0000256" key="7">
    <source>
        <dbReference type="SAM" id="Phobius"/>
    </source>
</evidence>
<feature type="transmembrane region" description="Helical" evidence="7">
    <location>
        <begin position="140"/>
        <end position="158"/>
    </location>
</feature>
<proteinExistence type="predicted"/>
<feature type="transmembrane region" description="Helical" evidence="7">
    <location>
        <begin position="112"/>
        <end position="133"/>
    </location>
</feature>
<dbReference type="InterPro" id="IPR000326">
    <property type="entry name" value="PAP2/HPO"/>
</dbReference>
<evidence type="ECO:0000313" key="10">
    <source>
        <dbReference type="Proteomes" id="UP000176988"/>
    </source>
</evidence>
<evidence type="ECO:0000259" key="8">
    <source>
        <dbReference type="SMART" id="SM00014"/>
    </source>
</evidence>
<feature type="transmembrane region" description="Helical" evidence="7">
    <location>
        <begin position="69"/>
        <end position="92"/>
    </location>
</feature>
<dbReference type="STRING" id="1802424.A2480_00465"/>
<evidence type="ECO:0000256" key="3">
    <source>
        <dbReference type="ARBA" id="ARBA00022692"/>
    </source>
</evidence>
<name>A0A1F7WFH8_9BACT</name>
<evidence type="ECO:0000256" key="1">
    <source>
        <dbReference type="ARBA" id="ARBA00004651"/>
    </source>
</evidence>
<dbReference type="Gene3D" id="1.20.144.10">
    <property type="entry name" value="Phosphatidic acid phosphatase type 2/haloperoxidase"/>
    <property type="match status" value="1"/>
</dbReference>
<dbReference type="PANTHER" id="PTHR14969:SF62">
    <property type="entry name" value="DECAPRENYLPHOSPHORYL-5-PHOSPHORIBOSE PHOSPHATASE RV3807C-RELATED"/>
    <property type="match status" value="1"/>
</dbReference>
<comment type="caution">
    <text evidence="9">The sequence shown here is derived from an EMBL/GenBank/DDBJ whole genome shotgun (WGS) entry which is preliminary data.</text>
</comment>
<comment type="subcellular location">
    <subcellularLocation>
        <location evidence="1">Cell membrane</location>
        <topology evidence="1">Multi-pass membrane protein</topology>
    </subcellularLocation>
</comment>
<dbReference type="AlphaFoldDB" id="A0A1F7WFH8"/>
<evidence type="ECO:0000256" key="2">
    <source>
        <dbReference type="ARBA" id="ARBA00022475"/>
    </source>
</evidence>
<feature type="transmembrane region" description="Helical" evidence="7">
    <location>
        <begin position="26"/>
        <end position="48"/>
    </location>
</feature>
<feature type="transmembrane region" description="Helical" evidence="7">
    <location>
        <begin position="164"/>
        <end position="182"/>
    </location>
</feature>
<evidence type="ECO:0000256" key="5">
    <source>
        <dbReference type="ARBA" id="ARBA00022989"/>
    </source>
</evidence>
<protein>
    <recommendedName>
        <fullName evidence="8">Phosphatidic acid phosphatase type 2/haloperoxidase domain-containing protein</fullName>
    </recommendedName>
</protein>
<reference evidence="9 10" key="1">
    <citation type="journal article" date="2016" name="Nat. Commun.">
        <title>Thousands of microbial genomes shed light on interconnected biogeochemical processes in an aquifer system.</title>
        <authorList>
            <person name="Anantharaman K."/>
            <person name="Brown C.T."/>
            <person name="Hug L.A."/>
            <person name="Sharon I."/>
            <person name="Castelle C.J."/>
            <person name="Probst A.J."/>
            <person name="Thomas B.C."/>
            <person name="Singh A."/>
            <person name="Wilkins M.J."/>
            <person name="Karaoz U."/>
            <person name="Brodie E.L."/>
            <person name="Williams K.H."/>
            <person name="Hubbard S.S."/>
            <person name="Banfield J.F."/>
        </authorList>
    </citation>
    <scope>NUCLEOTIDE SEQUENCE [LARGE SCALE GENOMIC DNA]</scope>
</reference>
<dbReference type="InterPro" id="IPR036938">
    <property type="entry name" value="PAP2/HPO_sf"/>
</dbReference>
<sequence length="211" mass="22993">MTTSTFDLDFFRLINGLAGTNQVLDFVAVFAARWLIYVLVGAVVWLGLMSWCRLREGVDSTTAVSGLVIGLRTMVVVLLSAMDSLIMTLVVFRLRPFASLDGVNLLIDPPLFAKSFPSDHTTLAFAVAVSVLMINRRLGIPALIVAAVVGLSRVFVGVHFPIDVLVGAALGTSWAVAVAVIGKKFDDRDRLLQFLLRKRTPSMDFHDQSSI</sequence>
<dbReference type="Proteomes" id="UP000176988">
    <property type="component" value="Unassembled WGS sequence"/>
</dbReference>
<dbReference type="EMBL" id="MGFG01000016">
    <property type="protein sequence ID" value="OGM01139.1"/>
    <property type="molecule type" value="Genomic_DNA"/>
</dbReference>